<gene>
    <name evidence="2" type="ORF">PHYPA_017216</name>
</gene>
<dbReference type="EnsemblPlants" id="Pp3c13_10940V3.1">
    <property type="protein sequence ID" value="Pp3c13_10940V3.1"/>
    <property type="gene ID" value="Pp3c13_10940"/>
</dbReference>
<feature type="compositionally biased region" description="Basic and acidic residues" evidence="1">
    <location>
        <begin position="416"/>
        <end position="425"/>
    </location>
</feature>
<feature type="region of interest" description="Disordered" evidence="1">
    <location>
        <begin position="368"/>
        <end position="511"/>
    </location>
</feature>
<dbReference type="PANTHER" id="PTHR48469">
    <property type="match status" value="1"/>
</dbReference>
<dbReference type="EMBL" id="ABEU02000013">
    <property type="protein sequence ID" value="PNR42387.1"/>
    <property type="molecule type" value="Genomic_DNA"/>
</dbReference>
<feature type="compositionally biased region" description="Polar residues" evidence="1">
    <location>
        <begin position="605"/>
        <end position="623"/>
    </location>
</feature>
<reference evidence="3" key="3">
    <citation type="submission" date="2020-12" db="UniProtKB">
        <authorList>
            <consortium name="EnsemblPlants"/>
        </authorList>
    </citation>
    <scope>IDENTIFICATION</scope>
</reference>
<protein>
    <submittedName>
        <fullName evidence="2 3">Uncharacterized protein</fullName>
    </submittedName>
</protein>
<dbReference type="Gramene" id="Pp3c13_10940V3.1">
    <property type="protein sequence ID" value="Pp3c13_10940V3.1"/>
    <property type="gene ID" value="Pp3c13_10940"/>
</dbReference>
<dbReference type="Proteomes" id="UP000006727">
    <property type="component" value="Chromosome 13"/>
</dbReference>
<keyword evidence="4" id="KW-1185">Reference proteome</keyword>
<sequence length="691" mass="77854">MSESDHYKMILHMLNRSGPKGRYKYPKVITNQPKTVLDSCYSAKEWMERRKRKQLVRKKLQKINPTLGLFNAAGEFQPARWKKFKHDYNLTNATMRVLLEAPVEDFFSAAKLTRNKSKSCEELPCMQKSSSACSCDAELSSRSQLGKHTSNCWLDDGNKIKLGTIDFRRVPGFSSKEKSTVSKPYFEDFMSMFVTCKLPQTTDPPVWLFICGDEDAELQIPHFAQAYELAKFERLDDLPAAHKLAKENVRLLWLVKNSEKDIRPPPKLFQAPGTLVYTKPRKYQELEYRLYTSELRIEFYIRILDMFCKPGDTVYSVFTGTKIVPAGVMSCLSMFCVSHFKDSEPLAEVSRAALLLDKYDCVSDGYHVDQERHPRTPRKTGKKKEVEADDDDFIDDREEELHDENETEAREDDELSVDHDFDDRQSVSLEGEILTPTSDDLDDLPQGHTLPTPKSLFQEEEDPDLILLQRPSSAPTLGERLSRSRSKRPRESSRLASSAGGSPPLGRNNDDLRETLRSMVEGIQKQQLAMAASMAKQTPLNHEMVLRQRLEMQEEMRNSQKTIMDFTTNSMKSLLMELPGIVNTMMQKVMPAIDAASLSSKEPQLMLSQGSGSNGSPVNQQQRTSSSNTAAPSPPPEQAVSIKSDMGPPLAQTESMPPRVSTLTDSRPAESSPHDSKNSSPLAGISESSSG</sequence>
<organism evidence="2">
    <name type="scientific">Physcomitrium patens</name>
    <name type="common">Spreading-leaved earth moss</name>
    <name type="synonym">Physcomitrella patens</name>
    <dbReference type="NCBI Taxonomy" id="3218"/>
    <lineage>
        <taxon>Eukaryota</taxon>
        <taxon>Viridiplantae</taxon>
        <taxon>Streptophyta</taxon>
        <taxon>Embryophyta</taxon>
        <taxon>Bryophyta</taxon>
        <taxon>Bryophytina</taxon>
        <taxon>Bryopsida</taxon>
        <taxon>Funariidae</taxon>
        <taxon>Funariales</taxon>
        <taxon>Funariaceae</taxon>
        <taxon>Physcomitrium</taxon>
    </lineage>
</organism>
<proteinExistence type="predicted"/>
<name>A0A2K1JLH7_PHYPA</name>
<feature type="compositionally biased region" description="Polar residues" evidence="1">
    <location>
        <begin position="678"/>
        <end position="691"/>
    </location>
</feature>
<reference evidence="2 4" key="2">
    <citation type="journal article" date="2018" name="Plant J.">
        <title>The Physcomitrella patens chromosome-scale assembly reveals moss genome structure and evolution.</title>
        <authorList>
            <person name="Lang D."/>
            <person name="Ullrich K.K."/>
            <person name="Murat F."/>
            <person name="Fuchs J."/>
            <person name="Jenkins J."/>
            <person name="Haas F.B."/>
            <person name="Piednoel M."/>
            <person name="Gundlach H."/>
            <person name="Van Bel M."/>
            <person name="Meyberg R."/>
            <person name="Vives C."/>
            <person name="Morata J."/>
            <person name="Symeonidi A."/>
            <person name="Hiss M."/>
            <person name="Muchero W."/>
            <person name="Kamisugi Y."/>
            <person name="Saleh O."/>
            <person name="Blanc G."/>
            <person name="Decker E.L."/>
            <person name="van Gessel N."/>
            <person name="Grimwood J."/>
            <person name="Hayes R.D."/>
            <person name="Graham S.W."/>
            <person name="Gunter L.E."/>
            <person name="McDaniel S.F."/>
            <person name="Hoernstein S.N.W."/>
            <person name="Larsson A."/>
            <person name="Li F.W."/>
            <person name="Perroud P.F."/>
            <person name="Phillips J."/>
            <person name="Ranjan P."/>
            <person name="Rokshar D.S."/>
            <person name="Rothfels C.J."/>
            <person name="Schneider L."/>
            <person name="Shu S."/>
            <person name="Stevenson D.W."/>
            <person name="Thummler F."/>
            <person name="Tillich M."/>
            <person name="Villarreal Aguilar J.C."/>
            <person name="Widiez T."/>
            <person name="Wong G.K."/>
            <person name="Wymore A."/>
            <person name="Zhang Y."/>
            <person name="Zimmer A.D."/>
            <person name="Quatrano R.S."/>
            <person name="Mayer K.F.X."/>
            <person name="Goodstein D."/>
            <person name="Casacuberta J.M."/>
            <person name="Vandepoele K."/>
            <person name="Reski R."/>
            <person name="Cuming A.C."/>
            <person name="Tuskan G.A."/>
            <person name="Maumus F."/>
            <person name="Salse J."/>
            <person name="Schmutz J."/>
            <person name="Rensing S.A."/>
        </authorList>
    </citation>
    <scope>NUCLEOTIDE SEQUENCE [LARGE SCALE GENOMIC DNA]</scope>
    <source>
        <strain evidence="3 4">cv. Gransden 2004</strain>
    </source>
</reference>
<feature type="region of interest" description="Disordered" evidence="1">
    <location>
        <begin position="605"/>
        <end position="691"/>
    </location>
</feature>
<dbReference type="PANTHER" id="PTHR48469:SF1">
    <property type="match status" value="1"/>
</dbReference>
<dbReference type="AlphaFoldDB" id="A0A2K1JLH7"/>
<accession>A0A2K1JLH7</accession>
<evidence type="ECO:0000313" key="3">
    <source>
        <dbReference type="EnsemblPlants" id="Pp3c13_10940V3.1"/>
    </source>
</evidence>
<evidence type="ECO:0000313" key="2">
    <source>
        <dbReference type="EMBL" id="PNR42387.1"/>
    </source>
</evidence>
<evidence type="ECO:0000313" key="4">
    <source>
        <dbReference type="Proteomes" id="UP000006727"/>
    </source>
</evidence>
<reference evidence="2 4" key="1">
    <citation type="journal article" date="2008" name="Science">
        <title>The Physcomitrella genome reveals evolutionary insights into the conquest of land by plants.</title>
        <authorList>
            <person name="Rensing S."/>
            <person name="Lang D."/>
            <person name="Zimmer A."/>
            <person name="Terry A."/>
            <person name="Salamov A."/>
            <person name="Shapiro H."/>
            <person name="Nishiyama T."/>
            <person name="Perroud P.-F."/>
            <person name="Lindquist E."/>
            <person name="Kamisugi Y."/>
            <person name="Tanahashi T."/>
            <person name="Sakakibara K."/>
            <person name="Fujita T."/>
            <person name="Oishi K."/>
            <person name="Shin-I T."/>
            <person name="Kuroki Y."/>
            <person name="Toyoda A."/>
            <person name="Suzuki Y."/>
            <person name="Hashimoto A."/>
            <person name="Yamaguchi K."/>
            <person name="Sugano A."/>
            <person name="Kohara Y."/>
            <person name="Fujiyama A."/>
            <person name="Anterola A."/>
            <person name="Aoki S."/>
            <person name="Ashton N."/>
            <person name="Barbazuk W.B."/>
            <person name="Barker E."/>
            <person name="Bennetzen J."/>
            <person name="Bezanilla M."/>
            <person name="Blankenship R."/>
            <person name="Cho S.H."/>
            <person name="Dutcher S."/>
            <person name="Estelle M."/>
            <person name="Fawcett J.A."/>
            <person name="Gundlach H."/>
            <person name="Hanada K."/>
            <person name="Heyl A."/>
            <person name="Hicks K.A."/>
            <person name="Hugh J."/>
            <person name="Lohr M."/>
            <person name="Mayer K."/>
            <person name="Melkozernov A."/>
            <person name="Murata T."/>
            <person name="Nelson D."/>
            <person name="Pils B."/>
            <person name="Prigge M."/>
            <person name="Reiss B."/>
            <person name="Renner T."/>
            <person name="Rombauts S."/>
            <person name="Rushton P."/>
            <person name="Sanderfoot A."/>
            <person name="Schween G."/>
            <person name="Shiu S.-H."/>
            <person name="Stueber K."/>
            <person name="Theodoulou F.L."/>
            <person name="Tu H."/>
            <person name="Van de Peer Y."/>
            <person name="Verrier P.J."/>
            <person name="Waters E."/>
            <person name="Wood A."/>
            <person name="Yang L."/>
            <person name="Cove D."/>
            <person name="Cuming A."/>
            <person name="Hasebe M."/>
            <person name="Lucas S."/>
            <person name="Mishler D.B."/>
            <person name="Reski R."/>
            <person name="Grigoriev I."/>
            <person name="Quatrano R.S."/>
            <person name="Boore J.L."/>
        </authorList>
    </citation>
    <scope>NUCLEOTIDE SEQUENCE [LARGE SCALE GENOMIC DNA]</scope>
    <source>
        <strain evidence="3 4">cv. Gransden 2004</strain>
    </source>
</reference>
<feature type="compositionally biased region" description="Acidic residues" evidence="1">
    <location>
        <begin position="387"/>
        <end position="415"/>
    </location>
</feature>
<dbReference type="PaxDb" id="3218-PP1S105_116V6.1"/>
<evidence type="ECO:0000256" key="1">
    <source>
        <dbReference type="SAM" id="MobiDB-lite"/>
    </source>
</evidence>